<gene>
    <name evidence="10" type="ORF">TVY486_0601090</name>
</gene>
<dbReference type="InterPro" id="IPR050888">
    <property type="entry name" value="ZnF_C2H2-type_TF"/>
</dbReference>
<evidence type="ECO:0000256" key="6">
    <source>
        <dbReference type="ARBA" id="ARBA00023242"/>
    </source>
</evidence>
<dbReference type="Gene3D" id="3.30.160.60">
    <property type="entry name" value="Classic Zinc Finger"/>
    <property type="match status" value="3"/>
</dbReference>
<dbReference type="EMBL" id="HE573022">
    <property type="protein sequence ID" value="CCC48318.1"/>
    <property type="molecule type" value="Genomic_DNA"/>
</dbReference>
<dbReference type="VEuPathDB" id="TriTrypDB:TvY486_0601090"/>
<evidence type="ECO:0000313" key="10">
    <source>
        <dbReference type="EMBL" id="CCC48318.1"/>
    </source>
</evidence>
<keyword evidence="4 7" id="KW-0863">Zinc-finger</keyword>
<keyword evidence="6" id="KW-0539">Nucleus</keyword>
<feature type="domain" description="C2H2-type" evidence="9">
    <location>
        <begin position="234"/>
        <end position="257"/>
    </location>
</feature>
<dbReference type="GO" id="GO:0005634">
    <property type="term" value="C:nucleus"/>
    <property type="evidence" value="ECO:0007669"/>
    <property type="project" value="UniProtKB-SubCell"/>
</dbReference>
<feature type="domain" description="C2H2-type" evidence="9">
    <location>
        <begin position="451"/>
        <end position="478"/>
    </location>
</feature>
<evidence type="ECO:0000256" key="1">
    <source>
        <dbReference type="ARBA" id="ARBA00004123"/>
    </source>
</evidence>
<keyword evidence="3" id="KW-0677">Repeat</keyword>
<reference evidence="10" key="1">
    <citation type="journal article" date="2012" name="Proc. Natl. Acad. Sci. U.S.A.">
        <title>Antigenic diversity is generated by distinct evolutionary mechanisms in African trypanosome species.</title>
        <authorList>
            <person name="Jackson A.P."/>
            <person name="Berry A."/>
            <person name="Aslett M."/>
            <person name="Allison H.C."/>
            <person name="Burton P."/>
            <person name="Vavrova-Anderson J."/>
            <person name="Brown R."/>
            <person name="Browne H."/>
            <person name="Corton N."/>
            <person name="Hauser H."/>
            <person name="Gamble J."/>
            <person name="Gilderthorp R."/>
            <person name="Marcello L."/>
            <person name="McQuillan J."/>
            <person name="Otto T.D."/>
            <person name="Quail M.A."/>
            <person name="Sanders M.J."/>
            <person name="van Tonder A."/>
            <person name="Ginger M.L."/>
            <person name="Field M.C."/>
            <person name="Barry J.D."/>
            <person name="Hertz-Fowler C."/>
            <person name="Berriman M."/>
        </authorList>
    </citation>
    <scope>NUCLEOTIDE SEQUENCE</scope>
    <source>
        <strain evidence="10">Y486</strain>
    </source>
</reference>
<evidence type="ECO:0000256" key="8">
    <source>
        <dbReference type="SAM" id="MobiDB-lite"/>
    </source>
</evidence>
<proteinExistence type="predicted"/>
<feature type="domain" description="C2H2-type" evidence="9">
    <location>
        <begin position="342"/>
        <end position="370"/>
    </location>
</feature>
<sequence>MRRCAALPLFPQPHSFLRRCHQTLRIPSIQLPAPRSHTHEDMAYASCPICARLTHMCDMLTHLTTAHRELNPAHCQSICEERLKLYERVIGVPLKKVELTSSGHRFLDFLPTLMPTGYICNWCETRNEVHSTRDKFLKHVADMHTEIDLEDIEPHVPLLPRAAAAIEEGGEVSNIAQPTRRLGGVEAVAEKSEMPVLMTRTLGISVPRGIDTHARPAPPSGASNKASASNEPDFLCELCGRTFQSEPDLLQHLETRHPDGTVGKHGGVENSAAAEVAEFAAREATAGGGQRVQVVCDLCPSSSKVYTMPSALFSHIRFKHPGEDAAFHVERLIRQQKTTTSFVCKVCNKAFATESALEGHFSSKHGTQSDGTSGHGRTKMNNCWWCHDCEKGFSSAKGLHGHMQNKHGLPSQSHPCPACKRVFADVYSLEEHLSLQHKTIRVSDIGLLTHAKCNSCYRCFLSLEDLHRHAVRHHKKDPRAPLQAFEGPSTSSSPADRTATAASDVDAEEAAPLGPRKVKKRKKVVSESEGGQ</sequence>
<dbReference type="PROSITE" id="PS50157">
    <property type="entry name" value="ZINC_FINGER_C2H2_2"/>
    <property type="match status" value="4"/>
</dbReference>
<name>G0TWI0_TRYVY</name>
<evidence type="ECO:0000259" key="9">
    <source>
        <dbReference type="PROSITE" id="PS50157"/>
    </source>
</evidence>
<dbReference type="PROSITE" id="PS00028">
    <property type="entry name" value="ZINC_FINGER_C2H2_1"/>
    <property type="match status" value="5"/>
</dbReference>
<feature type="region of interest" description="Disordered" evidence="8">
    <location>
        <begin position="473"/>
        <end position="532"/>
    </location>
</feature>
<evidence type="ECO:0000256" key="2">
    <source>
        <dbReference type="ARBA" id="ARBA00022723"/>
    </source>
</evidence>
<keyword evidence="5" id="KW-0862">Zinc</keyword>
<accession>G0TWI0</accession>
<dbReference type="Pfam" id="PF12874">
    <property type="entry name" value="zf-met"/>
    <property type="match status" value="1"/>
</dbReference>
<dbReference type="GO" id="GO:0008270">
    <property type="term" value="F:zinc ion binding"/>
    <property type="evidence" value="ECO:0007669"/>
    <property type="project" value="UniProtKB-KW"/>
</dbReference>
<feature type="domain" description="C2H2-type" evidence="9">
    <location>
        <begin position="384"/>
        <end position="407"/>
    </location>
</feature>
<dbReference type="Pfam" id="PF13912">
    <property type="entry name" value="zf-C2H2_6"/>
    <property type="match status" value="1"/>
</dbReference>
<dbReference type="AlphaFoldDB" id="G0TWI0"/>
<evidence type="ECO:0000256" key="7">
    <source>
        <dbReference type="PROSITE-ProRule" id="PRU00042"/>
    </source>
</evidence>
<comment type="subcellular location">
    <subcellularLocation>
        <location evidence="1">Nucleus</location>
    </subcellularLocation>
</comment>
<protein>
    <submittedName>
        <fullName evidence="10">Putative Zn finger protein</fullName>
    </submittedName>
</protein>
<evidence type="ECO:0000256" key="4">
    <source>
        <dbReference type="ARBA" id="ARBA00022771"/>
    </source>
</evidence>
<evidence type="ECO:0000256" key="3">
    <source>
        <dbReference type="ARBA" id="ARBA00022737"/>
    </source>
</evidence>
<organism evidence="10">
    <name type="scientific">Trypanosoma vivax (strain Y486)</name>
    <dbReference type="NCBI Taxonomy" id="1055687"/>
    <lineage>
        <taxon>Eukaryota</taxon>
        <taxon>Discoba</taxon>
        <taxon>Euglenozoa</taxon>
        <taxon>Kinetoplastea</taxon>
        <taxon>Metakinetoplastina</taxon>
        <taxon>Trypanosomatida</taxon>
        <taxon>Trypanosomatidae</taxon>
        <taxon>Trypanosoma</taxon>
        <taxon>Duttonella</taxon>
    </lineage>
</organism>
<keyword evidence="2" id="KW-0479">Metal-binding</keyword>
<dbReference type="InterPro" id="IPR022755">
    <property type="entry name" value="Znf_C2H2_jaz"/>
</dbReference>
<dbReference type="PANTHER" id="PTHR24406">
    <property type="entry name" value="TRANSCRIPTIONAL REPRESSOR CTCFL-RELATED"/>
    <property type="match status" value="1"/>
</dbReference>
<dbReference type="SMART" id="SM00355">
    <property type="entry name" value="ZnF_C2H2"/>
    <property type="match status" value="8"/>
</dbReference>
<dbReference type="InterPro" id="IPR013087">
    <property type="entry name" value="Znf_C2H2_type"/>
</dbReference>
<evidence type="ECO:0000256" key="5">
    <source>
        <dbReference type="ARBA" id="ARBA00022833"/>
    </source>
</evidence>
<dbReference type="Pfam" id="PF12171">
    <property type="entry name" value="zf-C2H2_jaz"/>
    <property type="match status" value="1"/>
</dbReference>